<dbReference type="PANTHER" id="PTHR47456">
    <property type="entry name" value="PHD-TYPE DOMAIN-CONTAINING PROTEIN"/>
    <property type="match status" value="1"/>
</dbReference>
<feature type="region of interest" description="Disordered" evidence="1">
    <location>
        <begin position="327"/>
        <end position="393"/>
    </location>
</feature>
<dbReference type="AlphaFoldDB" id="A0A7M5X5H9"/>
<evidence type="ECO:0000313" key="2">
    <source>
        <dbReference type="EnsemblMetazoa" id="CLYHEMP018304.1"/>
    </source>
</evidence>
<protein>
    <submittedName>
        <fullName evidence="2">Uncharacterized protein</fullName>
    </submittedName>
</protein>
<feature type="compositionally biased region" description="Polar residues" evidence="1">
    <location>
        <begin position="362"/>
        <end position="371"/>
    </location>
</feature>
<dbReference type="Proteomes" id="UP000594262">
    <property type="component" value="Unplaced"/>
</dbReference>
<dbReference type="OrthoDB" id="5984937at2759"/>
<feature type="compositionally biased region" description="Polar residues" evidence="1">
    <location>
        <begin position="339"/>
        <end position="351"/>
    </location>
</feature>
<accession>A0A7M5X5H9</accession>
<sequence length="752" mass="87812">MNEIQLLLQQLVDKVVRNEEKSRPKIEDLCKLKIRHVTTETIYQNEDPSEIAVSESFDDALKIIGQFCINAGVKRCSPYRKGIIVKVGKINHREIIHWYRRSERYIFQNKTKTCSDDTHLEGIPFISFGGNIYSCQFNETNEMTGELKLGESVVLRKIATFPTFKVKSNTESEMNDKEALLREQLKNNSKSVDRKLAYLISFPRDIRRKSLHIDGDVSSLITLLKLKSAVLFPSILTKVEDLILQDLSYHQIDQYIRNEMFDQKTPPAKTDQRYYPDFSRLTDIRRVMLSANTLKMEDIDHLDKSFQELKEKKNAEIYFKVYQHQPPSPNLNGYKRPQNDSSFNQENSVDLSVNIPPLPGTSRCNKSTVPNSVCAENEGKKRRKKPNPKYQIPAYPNYQLQANRKYQRESRKRTKINTLLLQSDRIPLLKNAPYKHKRPPLKPPIWDSPIQRFLLFHQSQSQQYLLNRYGSFVYITEVQPKSIGYKAANGVATFLIYVRTNVDCQVVGTILCNKYNDHAQVLKEALTEFKEINEFWRPKYLMIDPSDAMVNSVGEVFPGVDYYFNSNSCIQEWEKKLKDSPSDVTEQFETIIEMMKDLQTSPLEEIGILLTRTVRMVKSVNFPRYHFWISQRKKWASCYFPMDLSFFLRDDWLCKTTEKYELQLRNYSRKNSSGLVRLMENIITQMADSQYKRYVLINQELNDSGLKIVKENPSLNDQYGLPLHMMTHCAPIVKRLNSGHSSKKRLVLLIRE</sequence>
<keyword evidence="3" id="KW-1185">Reference proteome</keyword>
<reference evidence="2" key="1">
    <citation type="submission" date="2021-01" db="UniProtKB">
        <authorList>
            <consortium name="EnsemblMetazoa"/>
        </authorList>
    </citation>
    <scope>IDENTIFICATION</scope>
</reference>
<dbReference type="EnsemblMetazoa" id="CLYHEMT018304.1">
    <property type="protein sequence ID" value="CLYHEMP018304.1"/>
    <property type="gene ID" value="CLYHEMG018304"/>
</dbReference>
<organism evidence="2 3">
    <name type="scientific">Clytia hemisphaerica</name>
    <dbReference type="NCBI Taxonomy" id="252671"/>
    <lineage>
        <taxon>Eukaryota</taxon>
        <taxon>Metazoa</taxon>
        <taxon>Cnidaria</taxon>
        <taxon>Hydrozoa</taxon>
        <taxon>Hydroidolina</taxon>
        <taxon>Leptothecata</taxon>
        <taxon>Obeliida</taxon>
        <taxon>Clytiidae</taxon>
        <taxon>Clytia</taxon>
    </lineage>
</organism>
<dbReference type="PANTHER" id="PTHR47456:SF1">
    <property type="entry name" value="PHD-TYPE DOMAIN-CONTAINING PROTEIN"/>
    <property type="match status" value="1"/>
</dbReference>
<name>A0A7M5X5H9_9CNID</name>
<evidence type="ECO:0000256" key="1">
    <source>
        <dbReference type="SAM" id="MobiDB-lite"/>
    </source>
</evidence>
<evidence type="ECO:0000313" key="3">
    <source>
        <dbReference type="Proteomes" id="UP000594262"/>
    </source>
</evidence>
<proteinExistence type="predicted"/>